<comment type="caution">
    <text evidence="1">The sequence shown here is derived from an EMBL/GenBank/DDBJ whole genome shotgun (WGS) entry which is preliminary data.</text>
</comment>
<proteinExistence type="predicted"/>
<keyword evidence="2" id="KW-1185">Reference proteome</keyword>
<organism evidence="1 2">
    <name type="scientific">Tetragenococcus halophilus subsp. halophilus</name>
    <dbReference type="NCBI Taxonomy" id="1513897"/>
    <lineage>
        <taxon>Bacteria</taxon>
        <taxon>Bacillati</taxon>
        <taxon>Bacillota</taxon>
        <taxon>Bacilli</taxon>
        <taxon>Lactobacillales</taxon>
        <taxon>Enterococcaceae</taxon>
        <taxon>Tetragenococcus</taxon>
    </lineage>
</organism>
<dbReference type="RefSeq" id="WP_014125389.1">
    <property type="nucleotide sequence ID" value="NZ_BAABQP010000003.1"/>
</dbReference>
<accession>A0A2H6DSU9</accession>
<dbReference type="GeneID" id="64054522"/>
<dbReference type="Proteomes" id="UP000236214">
    <property type="component" value="Unassembled WGS sequence"/>
</dbReference>
<dbReference type="EMBL" id="BDEC01000205">
    <property type="protein sequence ID" value="GBD69341.1"/>
    <property type="molecule type" value="Genomic_DNA"/>
</dbReference>
<reference evidence="1 2" key="1">
    <citation type="submission" date="2016-05" db="EMBL/GenBank/DDBJ databases">
        <title>Whole genome sequencing of Tetragenococcus halophilus subsp. halophilus NISL 7118.</title>
        <authorList>
            <person name="Shiwa Y."/>
            <person name="Nishimura I."/>
            <person name="Yoshikawa H."/>
            <person name="Koyama Y."/>
            <person name="Oguma T."/>
        </authorList>
    </citation>
    <scope>NUCLEOTIDE SEQUENCE [LARGE SCALE GENOMIC DNA]</scope>
    <source>
        <strain evidence="1 2">NISL 7118</strain>
    </source>
</reference>
<evidence type="ECO:0000313" key="1">
    <source>
        <dbReference type="EMBL" id="GBD69341.1"/>
    </source>
</evidence>
<evidence type="ECO:0000313" key="2">
    <source>
        <dbReference type="Proteomes" id="UP000236214"/>
    </source>
</evidence>
<dbReference type="AlphaFoldDB" id="A0A2H6DSU9"/>
<sequence>MKKKKLAKLQQQFQPSFKSIQSNLFHKMQEKVTAKYGFKVKAFTQTDRPNVLIVRRLDLDEDARNKEINLSLDENFTNMVQRIQNGEKDLGELFSDNLAQEVASHWTSVNETITQNDSVVTENETETKDQMTLSAFEDEVASYTNFYVETTDDRYEVKEQTKTESRLLATISTQSENEYTIETALKRKYKLKLALIPIIEAFANTPIENR</sequence>
<gene>
    <name evidence="1" type="ORF">TEHN7118_2147</name>
</gene>
<name>A0A2H6DSU9_TETHA</name>
<protein>
    <submittedName>
        <fullName evidence="1">Uncharacterized protein</fullName>
    </submittedName>
</protein>